<keyword evidence="1" id="KW-0812">Transmembrane</keyword>
<dbReference type="Gene3D" id="3.40.190.10">
    <property type="entry name" value="Periplasmic binding protein-like II"/>
    <property type="match status" value="1"/>
</dbReference>
<accession>A0A2A7MCR2</accession>
<name>A0A2A7MCR2_9CLOT</name>
<evidence type="ECO:0000313" key="2">
    <source>
        <dbReference type="EMBL" id="PEG29446.1"/>
    </source>
</evidence>
<organism evidence="2 3">
    <name type="scientific">Clostridium neonatale</name>
    <dbReference type="NCBI Taxonomy" id="137838"/>
    <lineage>
        <taxon>Bacteria</taxon>
        <taxon>Bacillati</taxon>
        <taxon>Bacillota</taxon>
        <taxon>Clostridia</taxon>
        <taxon>Eubacteriales</taxon>
        <taxon>Clostridiaceae</taxon>
        <taxon>Clostridium</taxon>
    </lineage>
</organism>
<gene>
    <name evidence="2" type="ORF">CQ394_19005</name>
</gene>
<evidence type="ECO:0000256" key="1">
    <source>
        <dbReference type="SAM" id="Phobius"/>
    </source>
</evidence>
<keyword evidence="1" id="KW-0472">Membrane</keyword>
<dbReference type="OrthoDB" id="9768630at2"/>
<keyword evidence="3" id="KW-1185">Reference proteome</keyword>
<proteinExistence type="predicted"/>
<dbReference type="AlphaFoldDB" id="A0A2A7MCR2"/>
<sequence>MKNKIRYGIIFFIAFLIVIISINLNEPNKNDKVRGTIQIWASENTYNYLMECANNFMESNEKVSISVNKIDDYNSLKSSLENDKSNDVKIFEASEYELSKLGLDKFNYYNPDETILSVYSNNFSSYRLKQVKDNNKIIGVPLTSRPLGLYLREDLLEEYGYKSDDFNTWDDVIRIGNDIYNKSNKSVKILNATNQDYYDLLDLLIMQNLDKEKDKVKEDVNSQLEALDNNNILNRSNNKEYLGKISSINGLKETLDSDEKWRIVTPPSNGLGKNKFFSSKGTELYVLNTKNDNSKLIDKFIIFVLSNNKETVNYISSGDFFSSYLYTYKDKDIQNPIDNFNGQNPLIVLSNIEEKAYTINDYNKYLEIKEDFGF</sequence>
<dbReference type="STRING" id="137838.GCA_001458595_00714"/>
<feature type="transmembrane region" description="Helical" evidence="1">
    <location>
        <begin position="7"/>
        <end position="24"/>
    </location>
</feature>
<dbReference type="Proteomes" id="UP000220840">
    <property type="component" value="Unassembled WGS sequence"/>
</dbReference>
<dbReference type="SUPFAM" id="SSF53850">
    <property type="entry name" value="Periplasmic binding protein-like II"/>
    <property type="match status" value="1"/>
</dbReference>
<protein>
    <submittedName>
        <fullName evidence="2">Sugar ABC transporter substrate-binding protein</fullName>
    </submittedName>
</protein>
<dbReference type="RefSeq" id="WP_058293659.1">
    <property type="nucleotide sequence ID" value="NZ_CAMRXB010000032.1"/>
</dbReference>
<comment type="caution">
    <text evidence="2">The sequence shown here is derived from an EMBL/GenBank/DDBJ whole genome shotgun (WGS) entry which is preliminary data.</text>
</comment>
<dbReference type="EMBL" id="PDCJ01000004">
    <property type="protein sequence ID" value="PEG29446.1"/>
    <property type="molecule type" value="Genomic_DNA"/>
</dbReference>
<reference evidence="2 3" key="1">
    <citation type="submission" date="2017-10" db="EMBL/GenBank/DDBJ databases">
        <title>Effective Description of Clostridium neonatale sp. nov. linked to necrotizing enterocolitis in neonates and a clarification of species assignable to the genus Clostridium (Prazmowski 1880) emend. Lawson and Rainey 2016.</title>
        <authorList>
            <person name="Bernard K."/>
            <person name="Burdz T."/>
            <person name="Wiebe D."/>
            <person name="Balcewich B."/>
            <person name="Alfa M."/>
            <person name="Bernier A.-M."/>
        </authorList>
    </citation>
    <scope>NUCLEOTIDE SEQUENCE [LARGE SCALE GENOMIC DNA]</scope>
    <source>
        <strain evidence="2 3">LCDC99A005</strain>
    </source>
</reference>
<keyword evidence="1" id="KW-1133">Transmembrane helix</keyword>
<evidence type="ECO:0000313" key="3">
    <source>
        <dbReference type="Proteomes" id="UP000220840"/>
    </source>
</evidence>